<keyword evidence="4" id="KW-1185">Reference proteome</keyword>
<dbReference type="VEuPathDB" id="FungiDB:AB675_10143"/>
<dbReference type="InterPro" id="IPR013022">
    <property type="entry name" value="Xyl_isomerase-like_TIM-brl"/>
</dbReference>
<evidence type="ECO:0000256" key="1">
    <source>
        <dbReference type="SAM" id="MobiDB-lite"/>
    </source>
</evidence>
<name>A0A0N1GXQ6_9EURO</name>
<dbReference type="InterPro" id="IPR036237">
    <property type="entry name" value="Xyl_isomerase-like_sf"/>
</dbReference>
<dbReference type="Proteomes" id="UP000038010">
    <property type="component" value="Unassembled WGS sequence"/>
</dbReference>
<feature type="compositionally biased region" description="Polar residues" evidence="1">
    <location>
        <begin position="395"/>
        <end position="421"/>
    </location>
</feature>
<comment type="caution">
    <text evidence="3">The sequence shown here is derived from an EMBL/GenBank/DDBJ whole genome shotgun (WGS) entry which is preliminary data.</text>
</comment>
<proteinExistence type="predicted"/>
<protein>
    <submittedName>
        <fullName evidence="3">3-dehydroshikimate dehydratase</fullName>
    </submittedName>
</protein>
<dbReference type="AlphaFoldDB" id="A0A0N1GXQ6"/>
<evidence type="ECO:0000313" key="3">
    <source>
        <dbReference type="EMBL" id="KPI35222.1"/>
    </source>
</evidence>
<feature type="region of interest" description="Disordered" evidence="1">
    <location>
        <begin position="360"/>
        <end position="421"/>
    </location>
</feature>
<dbReference type="EMBL" id="LFJN01000043">
    <property type="protein sequence ID" value="KPI35222.1"/>
    <property type="molecule type" value="Genomic_DNA"/>
</dbReference>
<accession>A0A0N1GXQ6</accession>
<dbReference type="OrthoDB" id="5360893at2759"/>
<dbReference type="Pfam" id="PF01261">
    <property type="entry name" value="AP_endonuc_2"/>
    <property type="match status" value="1"/>
</dbReference>
<dbReference type="Gene3D" id="3.20.20.150">
    <property type="entry name" value="Divalent-metal-dependent TIM barrel enzymes"/>
    <property type="match status" value="1"/>
</dbReference>
<organism evidence="3 4">
    <name type="scientific">Cyphellophora attinorum</name>
    <dbReference type="NCBI Taxonomy" id="1664694"/>
    <lineage>
        <taxon>Eukaryota</taxon>
        <taxon>Fungi</taxon>
        <taxon>Dikarya</taxon>
        <taxon>Ascomycota</taxon>
        <taxon>Pezizomycotina</taxon>
        <taxon>Eurotiomycetes</taxon>
        <taxon>Chaetothyriomycetidae</taxon>
        <taxon>Chaetothyriales</taxon>
        <taxon>Cyphellophoraceae</taxon>
        <taxon>Cyphellophora</taxon>
    </lineage>
</organism>
<dbReference type="InterPro" id="IPR050312">
    <property type="entry name" value="IolE/XylAMocC-like"/>
</dbReference>
<dbReference type="PANTHER" id="PTHR12110">
    <property type="entry name" value="HYDROXYPYRUVATE ISOMERASE"/>
    <property type="match status" value="1"/>
</dbReference>
<feature type="domain" description="Xylose isomerase-like TIM barrel" evidence="2">
    <location>
        <begin position="26"/>
        <end position="319"/>
    </location>
</feature>
<feature type="compositionally biased region" description="Polar residues" evidence="1">
    <location>
        <begin position="365"/>
        <end position="378"/>
    </location>
</feature>
<dbReference type="STRING" id="1664694.A0A0N1GXQ6"/>
<dbReference type="RefSeq" id="XP_017995185.1">
    <property type="nucleotide sequence ID" value="XM_018138894.1"/>
</dbReference>
<evidence type="ECO:0000313" key="4">
    <source>
        <dbReference type="Proteomes" id="UP000038010"/>
    </source>
</evidence>
<dbReference type="SUPFAM" id="SSF51658">
    <property type="entry name" value="Xylose isomerase-like"/>
    <property type="match status" value="1"/>
</dbReference>
<evidence type="ECO:0000259" key="2">
    <source>
        <dbReference type="Pfam" id="PF01261"/>
    </source>
</evidence>
<sequence>MAPRFRPAVASQSFGRAPHHRIEHKLALCAEYGFEAVEIFYEDLELLAQDLRRTDASLTKESSLLAAATRIADLCAQLDLFIICLQPFANYEGLVDRKAHASRIQELYFWIRLAQNLKTDLIQVPSSYLPAAECCSSRDLIIADLQELCDVGLSHTPPIRFAHEALCWATHHSFWTDVWDLVLAVDRPNFGTCLDTFNLLGREYADPTAPSGKTPNAEEQLTTTLHNLRTRLDPSKIFYIEAVDGERLDAPLVEGHPFHNADQVPRMSWSRNARLFPFEERGYLPVTEILKAIEDVGYEGYVAFEFFSRTAHEQGEHVPIEHAQRAQKSWRKICEAMGWEYEERWATGWLPKSTSAIANEERAAANSSKDCDITTQASAKPPSGTASPLLKTQGPRASTPTSRPESAHKQSWTTPQVLQAH</sequence>
<dbReference type="GeneID" id="28730774"/>
<reference evidence="3 4" key="1">
    <citation type="submission" date="2015-06" db="EMBL/GenBank/DDBJ databases">
        <title>Draft genome of the ant-associated black yeast Phialophora attae CBS 131958.</title>
        <authorList>
            <person name="Moreno L.F."/>
            <person name="Stielow B.J."/>
            <person name="de Hoog S."/>
            <person name="Vicente V.A."/>
            <person name="Weiss V.A."/>
            <person name="de Vries M."/>
            <person name="Cruz L.M."/>
            <person name="Souza E.M."/>
        </authorList>
    </citation>
    <scope>NUCLEOTIDE SEQUENCE [LARGE SCALE GENOMIC DNA]</scope>
    <source>
        <strain evidence="3 4">CBS 131958</strain>
    </source>
</reference>
<dbReference type="PANTHER" id="PTHR12110:SF21">
    <property type="entry name" value="XYLOSE ISOMERASE-LIKE TIM BARREL DOMAIN-CONTAINING PROTEIN"/>
    <property type="match status" value="1"/>
</dbReference>
<gene>
    <name evidence="3" type="ORF">AB675_10143</name>
</gene>